<dbReference type="PANTHER" id="PTHR23501:SF156">
    <property type="entry name" value="TRANSPORTER, PUTATIVE-RELATED"/>
    <property type="match status" value="1"/>
</dbReference>
<dbReference type="AlphaFoldDB" id="A0A9P9WJM6"/>
<dbReference type="PRINTS" id="PR01036">
    <property type="entry name" value="TCRTETB"/>
</dbReference>
<feature type="transmembrane region" description="Helical" evidence="5">
    <location>
        <begin position="332"/>
        <end position="352"/>
    </location>
</feature>
<sequence length="550" mass="59422">MAEGKGQSGDGLPSQMIADSPPQPQKPFSFYVSVFGLALVSLITSWDATSLAIALPVIAEQLHGTTLESFWASISFILGVALTQPIYVSLSDVLGRKPPLYSSAVLFAIGAIVFALANDMPALIAGRLIQGLGGGGLYVLQDIILADITSLKERPLYLGLISLAMAMGTILGPIIGAVFSSFNWRWIGWINLPIIGLGLLTFVFFLHLRAISQPLAARLRRLDLAGMALFGLGATATALPISWAGALYSWSSWRTIVPLTIGLVVLVLFGVFERRVPAEPILPFRVLSNITASTSLITGFMHGSILYTALLYIPLYFQAILLETPLEAAKSTLPICCLTVAFSFIAPVIIELTRRYRVLLWVGWVIMTLFLGLWCLVGPSTPRVEVYVFQAFLGVGLGTVFTGSQVPMQASVSHVDDTGLAVGTLIVVRLFGALIGLSISSTIFSSVFSKSIAALGRLPEPVKKLEDSTEAINFIPLLRLVDIPDKSSIIEAYRQPFQAIWIMMTCFSGVGLMACLFIREHTLEKEEVGRQGFAREPSQGGTIIQRSLQA</sequence>
<dbReference type="SUPFAM" id="SSF103473">
    <property type="entry name" value="MFS general substrate transporter"/>
    <property type="match status" value="1"/>
</dbReference>
<evidence type="ECO:0000259" key="6">
    <source>
        <dbReference type="PROSITE" id="PS50850"/>
    </source>
</evidence>
<reference evidence="7" key="1">
    <citation type="submission" date="2021-03" db="EMBL/GenBank/DDBJ databases">
        <title>Revisited historic fungal species revealed as producer of novel bioactive compounds through whole genome sequencing and comparative genomics.</title>
        <authorList>
            <person name="Vignolle G.A."/>
            <person name="Hochenegger N."/>
            <person name="Mach R.L."/>
            <person name="Mach-Aigner A.R."/>
            <person name="Javad Rahimi M."/>
            <person name="Salim K.A."/>
            <person name="Chan C.M."/>
            <person name="Lim L.B.L."/>
            <person name="Cai F."/>
            <person name="Druzhinina I.S."/>
            <person name="U'Ren J.M."/>
            <person name="Derntl C."/>
        </authorList>
    </citation>
    <scope>NUCLEOTIDE SEQUENCE</scope>
    <source>
        <strain evidence="7">TUCIM 5799</strain>
    </source>
</reference>
<dbReference type="InterPro" id="IPR036259">
    <property type="entry name" value="MFS_trans_sf"/>
</dbReference>
<evidence type="ECO:0000313" key="8">
    <source>
        <dbReference type="Proteomes" id="UP000829685"/>
    </source>
</evidence>
<keyword evidence="2 5" id="KW-0812">Transmembrane</keyword>
<accession>A0A9P9WJM6</accession>
<feature type="transmembrane region" description="Helical" evidence="5">
    <location>
        <begin position="359"/>
        <end position="380"/>
    </location>
</feature>
<feature type="transmembrane region" description="Helical" evidence="5">
    <location>
        <begin position="100"/>
        <end position="118"/>
    </location>
</feature>
<keyword evidence="8" id="KW-1185">Reference proteome</keyword>
<dbReference type="PANTHER" id="PTHR23501">
    <property type="entry name" value="MAJOR FACILITATOR SUPERFAMILY"/>
    <property type="match status" value="1"/>
</dbReference>
<feature type="transmembrane region" description="Helical" evidence="5">
    <location>
        <begin position="256"/>
        <end position="274"/>
    </location>
</feature>
<keyword evidence="4 5" id="KW-0472">Membrane</keyword>
<dbReference type="InterPro" id="IPR011701">
    <property type="entry name" value="MFS"/>
</dbReference>
<feature type="transmembrane region" description="Helical" evidence="5">
    <location>
        <begin position="70"/>
        <end position="88"/>
    </location>
</feature>
<evidence type="ECO:0000256" key="3">
    <source>
        <dbReference type="ARBA" id="ARBA00022989"/>
    </source>
</evidence>
<comment type="caution">
    <text evidence="7">The sequence shown here is derived from an EMBL/GenBank/DDBJ whole genome shotgun (WGS) entry which is preliminary data.</text>
</comment>
<dbReference type="EMBL" id="JAFIMR010000020">
    <property type="protein sequence ID" value="KAI1866591.1"/>
    <property type="molecule type" value="Genomic_DNA"/>
</dbReference>
<feature type="transmembrane region" description="Helical" evidence="5">
    <location>
        <begin position="418"/>
        <end position="439"/>
    </location>
</feature>
<feature type="transmembrane region" description="Helical" evidence="5">
    <location>
        <begin position="30"/>
        <end position="58"/>
    </location>
</feature>
<evidence type="ECO:0000256" key="2">
    <source>
        <dbReference type="ARBA" id="ARBA00022692"/>
    </source>
</evidence>
<dbReference type="InterPro" id="IPR020846">
    <property type="entry name" value="MFS_dom"/>
</dbReference>
<dbReference type="Pfam" id="PF07690">
    <property type="entry name" value="MFS_1"/>
    <property type="match status" value="1"/>
</dbReference>
<feature type="transmembrane region" description="Helical" evidence="5">
    <location>
        <begin position="286"/>
        <end position="312"/>
    </location>
</feature>
<dbReference type="PROSITE" id="PS50850">
    <property type="entry name" value="MFS"/>
    <property type="match status" value="1"/>
</dbReference>
<organism evidence="7 8">
    <name type="scientific">Neoarthrinium moseri</name>
    <dbReference type="NCBI Taxonomy" id="1658444"/>
    <lineage>
        <taxon>Eukaryota</taxon>
        <taxon>Fungi</taxon>
        <taxon>Dikarya</taxon>
        <taxon>Ascomycota</taxon>
        <taxon>Pezizomycotina</taxon>
        <taxon>Sordariomycetes</taxon>
        <taxon>Xylariomycetidae</taxon>
        <taxon>Amphisphaeriales</taxon>
        <taxon>Apiosporaceae</taxon>
        <taxon>Neoarthrinium</taxon>
    </lineage>
</organism>
<feature type="transmembrane region" description="Helical" evidence="5">
    <location>
        <begin position="499"/>
        <end position="518"/>
    </location>
</feature>
<dbReference type="GO" id="GO:0022857">
    <property type="term" value="F:transmembrane transporter activity"/>
    <property type="evidence" value="ECO:0007669"/>
    <property type="project" value="InterPro"/>
</dbReference>
<dbReference type="Proteomes" id="UP000829685">
    <property type="component" value="Unassembled WGS sequence"/>
</dbReference>
<feature type="transmembrane region" description="Helical" evidence="5">
    <location>
        <begin position="156"/>
        <end position="180"/>
    </location>
</feature>
<dbReference type="Gene3D" id="1.20.1720.10">
    <property type="entry name" value="Multidrug resistance protein D"/>
    <property type="match status" value="1"/>
</dbReference>
<comment type="subcellular location">
    <subcellularLocation>
        <location evidence="1">Membrane</location>
        <topology evidence="1">Multi-pass membrane protein</topology>
    </subcellularLocation>
</comment>
<evidence type="ECO:0000256" key="1">
    <source>
        <dbReference type="ARBA" id="ARBA00004141"/>
    </source>
</evidence>
<dbReference type="GO" id="GO:0005886">
    <property type="term" value="C:plasma membrane"/>
    <property type="evidence" value="ECO:0007669"/>
    <property type="project" value="TreeGrafter"/>
</dbReference>
<evidence type="ECO:0000256" key="5">
    <source>
        <dbReference type="SAM" id="Phobius"/>
    </source>
</evidence>
<protein>
    <recommendedName>
        <fullName evidence="6">Major facilitator superfamily (MFS) profile domain-containing protein</fullName>
    </recommendedName>
</protein>
<feature type="domain" description="Major facilitator superfamily (MFS) profile" evidence="6">
    <location>
        <begin position="33"/>
        <end position="523"/>
    </location>
</feature>
<keyword evidence="3 5" id="KW-1133">Transmembrane helix</keyword>
<feature type="transmembrane region" description="Helical" evidence="5">
    <location>
        <begin position="386"/>
        <end position="406"/>
    </location>
</feature>
<feature type="transmembrane region" description="Helical" evidence="5">
    <location>
        <begin position="227"/>
        <end position="250"/>
    </location>
</feature>
<name>A0A9P9WJM6_9PEZI</name>
<proteinExistence type="predicted"/>
<dbReference type="Gene3D" id="1.20.1250.20">
    <property type="entry name" value="MFS general substrate transporter like domains"/>
    <property type="match status" value="1"/>
</dbReference>
<evidence type="ECO:0000256" key="4">
    <source>
        <dbReference type="ARBA" id="ARBA00023136"/>
    </source>
</evidence>
<evidence type="ECO:0000313" key="7">
    <source>
        <dbReference type="EMBL" id="KAI1866591.1"/>
    </source>
</evidence>
<feature type="transmembrane region" description="Helical" evidence="5">
    <location>
        <begin position="186"/>
        <end position="206"/>
    </location>
</feature>
<gene>
    <name evidence="7" type="ORF">JX265_007892</name>
</gene>